<comment type="caution">
    <text evidence="1">The sequence shown here is derived from an EMBL/GenBank/DDBJ whole genome shotgun (WGS) entry which is preliminary data.</text>
</comment>
<sequence>MRATSLSSHLSIYLLPCMSELCWKNGEIPVAIKRGLSVFCCLIHVENLLIDYYVIFGENLVKLASGLANFWKWELLFTSLFTDYCSRHCSRVTVHTPRANN</sequence>
<name>A0AAV5MN20_9ROSI</name>
<evidence type="ECO:0000313" key="1">
    <source>
        <dbReference type="EMBL" id="GKV51331.1"/>
    </source>
</evidence>
<reference evidence="1 2" key="1">
    <citation type="journal article" date="2021" name="Commun. Biol.">
        <title>The genome of Shorea leprosula (Dipterocarpaceae) highlights the ecological relevance of drought in aseasonal tropical rainforests.</title>
        <authorList>
            <person name="Ng K.K.S."/>
            <person name="Kobayashi M.J."/>
            <person name="Fawcett J.A."/>
            <person name="Hatakeyama M."/>
            <person name="Paape T."/>
            <person name="Ng C.H."/>
            <person name="Ang C.C."/>
            <person name="Tnah L.H."/>
            <person name="Lee C.T."/>
            <person name="Nishiyama T."/>
            <person name="Sese J."/>
            <person name="O'Brien M.J."/>
            <person name="Copetti D."/>
            <person name="Mohd Noor M.I."/>
            <person name="Ong R.C."/>
            <person name="Putra M."/>
            <person name="Sireger I.Z."/>
            <person name="Indrioko S."/>
            <person name="Kosugi Y."/>
            <person name="Izuno A."/>
            <person name="Isagi Y."/>
            <person name="Lee S.L."/>
            <person name="Shimizu K.K."/>
        </authorList>
    </citation>
    <scope>NUCLEOTIDE SEQUENCE [LARGE SCALE GENOMIC DNA]</scope>
    <source>
        <strain evidence="1">214</strain>
    </source>
</reference>
<evidence type="ECO:0000313" key="2">
    <source>
        <dbReference type="Proteomes" id="UP001054252"/>
    </source>
</evidence>
<accession>A0AAV5MN20</accession>
<dbReference type="Proteomes" id="UP001054252">
    <property type="component" value="Unassembled WGS sequence"/>
</dbReference>
<gene>
    <name evidence="1" type="ORF">SLEP1_g57999</name>
</gene>
<dbReference type="EMBL" id="BPVZ01000488">
    <property type="protein sequence ID" value="GKV51331.1"/>
    <property type="molecule type" value="Genomic_DNA"/>
</dbReference>
<proteinExistence type="predicted"/>
<protein>
    <submittedName>
        <fullName evidence="1">Uncharacterized protein</fullName>
    </submittedName>
</protein>
<organism evidence="1 2">
    <name type="scientific">Rubroshorea leprosula</name>
    <dbReference type="NCBI Taxonomy" id="152421"/>
    <lineage>
        <taxon>Eukaryota</taxon>
        <taxon>Viridiplantae</taxon>
        <taxon>Streptophyta</taxon>
        <taxon>Embryophyta</taxon>
        <taxon>Tracheophyta</taxon>
        <taxon>Spermatophyta</taxon>
        <taxon>Magnoliopsida</taxon>
        <taxon>eudicotyledons</taxon>
        <taxon>Gunneridae</taxon>
        <taxon>Pentapetalae</taxon>
        <taxon>rosids</taxon>
        <taxon>malvids</taxon>
        <taxon>Malvales</taxon>
        <taxon>Dipterocarpaceae</taxon>
        <taxon>Rubroshorea</taxon>
    </lineage>
</organism>
<dbReference type="AlphaFoldDB" id="A0AAV5MN20"/>
<keyword evidence="2" id="KW-1185">Reference proteome</keyword>